<evidence type="ECO:0000313" key="1">
    <source>
        <dbReference type="EMBL" id="KAL1510031.1"/>
    </source>
</evidence>
<gene>
    <name evidence="1" type="ORF">ABEB36_004687</name>
</gene>
<keyword evidence="2" id="KW-1185">Reference proteome</keyword>
<dbReference type="Gene3D" id="1.25.40.10">
    <property type="entry name" value="Tetratricopeptide repeat domain"/>
    <property type="match status" value="1"/>
</dbReference>
<protein>
    <submittedName>
        <fullName evidence="1">Uncharacterized protein</fullName>
    </submittedName>
</protein>
<sequence length="720" mass="86764">MSTFPNEFFQIELFKIHFATNYLPAAKELYPSYLTSYINVAMQRIVTRLEQNQNWVTDPDSYTSLLNFMKFLEYIEKVNFAYFHYNETNIFFHKLIWHFVTTYQFFVLRQRSIGFPDCPESSQEYLTFMLKKRPMFNAPLLMYVMDRLLPNFDLNEEGYINLSRWFEKCNFPHKKFRGILEYALNQFPRSEDIVLELIDLNLESNEDISNGKLDRLIQNVKYIVETDGFDKNRLLYDLAWIFKKNNLNQLKEYASKEINEDAPESFLLKALDIIPFYKESRRDILLSAQKIHEKNEMIYFALIHFEVQNIICPDPEDTCVHSERIYRLTRLLMNAYDKKFDNGFYAELINFLLDNNQEKLVYGMRHYIHGNDVEFWKLTIQGLLTNVLYLEEDSEKPRIIPPNTMKYMMAGIETAEPQTKNKKWLILIDILRNLLFVCPNAKTPKEDVRTFLIDLYKRAEKEHVPLDQQNYVDWIDCAERAYYESKTSSALDDYIYVMTEAMSRYPYVEHFWLEFLKYLLLNGYWEKANQMFTQAIIRFGERSIRLWHFFLSEAQIQFPFDIVKYLYLTATKSPCKNVARYFQRQFFVLLQRQPYEQLKGYYNALYPDKVLDERIHYDMFDIELARNNGKLNERTNFVLTFWESQFGDRDATLYVCKLHAIQRDSDLSMKEKLSEMEKVYCQVMTQIKSVDVKDDFYRHYLSYIQYIKSRPLDTKWTLRR</sequence>
<organism evidence="1 2">
    <name type="scientific">Hypothenemus hampei</name>
    <name type="common">Coffee berry borer</name>
    <dbReference type="NCBI Taxonomy" id="57062"/>
    <lineage>
        <taxon>Eukaryota</taxon>
        <taxon>Metazoa</taxon>
        <taxon>Ecdysozoa</taxon>
        <taxon>Arthropoda</taxon>
        <taxon>Hexapoda</taxon>
        <taxon>Insecta</taxon>
        <taxon>Pterygota</taxon>
        <taxon>Neoptera</taxon>
        <taxon>Endopterygota</taxon>
        <taxon>Coleoptera</taxon>
        <taxon>Polyphaga</taxon>
        <taxon>Cucujiformia</taxon>
        <taxon>Curculionidae</taxon>
        <taxon>Scolytinae</taxon>
        <taxon>Hypothenemus</taxon>
    </lineage>
</organism>
<dbReference type="InterPro" id="IPR011990">
    <property type="entry name" value="TPR-like_helical_dom_sf"/>
</dbReference>
<proteinExistence type="predicted"/>
<dbReference type="EMBL" id="JBDJPC010000003">
    <property type="protein sequence ID" value="KAL1510031.1"/>
    <property type="molecule type" value="Genomic_DNA"/>
</dbReference>
<dbReference type="AlphaFoldDB" id="A0ABD1F467"/>
<evidence type="ECO:0000313" key="2">
    <source>
        <dbReference type="Proteomes" id="UP001566132"/>
    </source>
</evidence>
<accession>A0ABD1F467</accession>
<reference evidence="1 2" key="1">
    <citation type="submission" date="2024-05" db="EMBL/GenBank/DDBJ databases">
        <title>Genetic variation in Jamaican populations of the coffee berry borer (Hypothenemus hampei).</title>
        <authorList>
            <person name="Errbii M."/>
            <person name="Myrie A."/>
        </authorList>
    </citation>
    <scope>NUCLEOTIDE SEQUENCE [LARGE SCALE GENOMIC DNA]</scope>
    <source>
        <strain evidence="1">JA-Hopewell-2020-01-JO</strain>
        <tissue evidence="1">Whole body</tissue>
    </source>
</reference>
<name>A0ABD1F467_HYPHA</name>
<comment type="caution">
    <text evidence="1">The sequence shown here is derived from an EMBL/GenBank/DDBJ whole genome shotgun (WGS) entry which is preliminary data.</text>
</comment>
<dbReference type="Proteomes" id="UP001566132">
    <property type="component" value="Unassembled WGS sequence"/>
</dbReference>